<evidence type="ECO:0000313" key="3">
    <source>
        <dbReference type="Proteomes" id="UP000195981"/>
    </source>
</evidence>
<sequence length="145" mass="14137">MSIPLETPRFDSSDTILLSSADPRPASPSASPAAGRRALGLALIAVAGALLAVTVLGVSIGPMEAEHGRTLADTPGWYQAIAAGLGGSLLLWSALGATGLALGIRAVAQHRGRGSGIAAIVVAVAGPVLVTVAFIAALVAGVGGL</sequence>
<feature type="transmembrane region" description="Helical" evidence="1">
    <location>
        <begin position="38"/>
        <end position="60"/>
    </location>
</feature>
<accession>A0A1X6X1F9</accession>
<organism evidence="2 3">
    <name type="scientific">Brachybacterium nesterenkovii</name>
    <dbReference type="NCBI Taxonomy" id="47847"/>
    <lineage>
        <taxon>Bacteria</taxon>
        <taxon>Bacillati</taxon>
        <taxon>Actinomycetota</taxon>
        <taxon>Actinomycetes</taxon>
        <taxon>Micrococcales</taxon>
        <taxon>Dermabacteraceae</taxon>
        <taxon>Brachybacterium</taxon>
    </lineage>
</organism>
<keyword evidence="3" id="KW-1185">Reference proteome</keyword>
<dbReference type="AlphaFoldDB" id="A0A1X6X1F9"/>
<reference evidence="2 3" key="1">
    <citation type="submission" date="2017-02" db="EMBL/GenBank/DDBJ databases">
        <authorList>
            <person name="Peterson S.W."/>
        </authorList>
    </citation>
    <scope>NUCLEOTIDE SEQUENCE [LARGE SCALE GENOMIC DNA]</scope>
    <source>
        <strain evidence="2 3">CIP104813</strain>
    </source>
</reference>
<dbReference type="Proteomes" id="UP000195981">
    <property type="component" value="Unassembled WGS sequence"/>
</dbReference>
<feature type="transmembrane region" description="Helical" evidence="1">
    <location>
        <begin position="116"/>
        <end position="142"/>
    </location>
</feature>
<feature type="transmembrane region" description="Helical" evidence="1">
    <location>
        <begin position="80"/>
        <end position="104"/>
    </location>
</feature>
<protein>
    <submittedName>
        <fullName evidence="2">Uncharacterized protein</fullName>
    </submittedName>
</protein>
<gene>
    <name evidence="2" type="ORF">FM110_08075</name>
</gene>
<keyword evidence="1" id="KW-0812">Transmembrane</keyword>
<evidence type="ECO:0000313" key="2">
    <source>
        <dbReference type="EMBL" id="SLM92381.1"/>
    </source>
</evidence>
<proteinExistence type="predicted"/>
<dbReference type="RefSeq" id="WP_087104254.1">
    <property type="nucleotide sequence ID" value="NZ_FWFG01000068.1"/>
</dbReference>
<name>A0A1X6X1F9_9MICO</name>
<evidence type="ECO:0000256" key="1">
    <source>
        <dbReference type="SAM" id="Phobius"/>
    </source>
</evidence>
<dbReference type="EMBL" id="FWFG01000068">
    <property type="protein sequence ID" value="SLM92381.1"/>
    <property type="molecule type" value="Genomic_DNA"/>
</dbReference>
<keyword evidence="1" id="KW-0472">Membrane</keyword>
<keyword evidence="1" id="KW-1133">Transmembrane helix</keyword>